<keyword evidence="5 10" id="KW-0694">RNA-binding</keyword>
<evidence type="ECO:0000256" key="6">
    <source>
        <dbReference type="ARBA" id="ARBA00023134"/>
    </source>
</evidence>
<keyword evidence="8 10" id="KW-0687">Ribonucleoprotein</keyword>
<protein>
    <recommendedName>
        <fullName evidence="10">Signal recognition particle protein</fullName>
        <ecNumber evidence="10">3.6.5.4</ecNumber>
    </recommendedName>
    <alternativeName>
        <fullName evidence="10">Fifty-four homolog</fullName>
    </alternativeName>
</protein>
<dbReference type="GO" id="GO:0006614">
    <property type="term" value="P:SRP-dependent cotranslational protein targeting to membrane"/>
    <property type="evidence" value="ECO:0007669"/>
    <property type="project" value="InterPro"/>
</dbReference>
<dbReference type="PANTHER" id="PTHR11564:SF5">
    <property type="entry name" value="SIGNAL RECOGNITION PARTICLE SUBUNIT SRP54"/>
    <property type="match status" value="1"/>
</dbReference>
<dbReference type="InterPro" id="IPR004780">
    <property type="entry name" value="SRP"/>
</dbReference>
<dbReference type="Gene3D" id="1.10.260.30">
    <property type="entry name" value="Signal recognition particle, SRP54 subunit, M-domain"/>
    <property type="match status" value="1"/>
</dbReference>
<keyword evidence="6 10" id="KW-0342">GTP-binding</keyword>
<gene>
    <name evidence="10" type="primary">ffh</name>
    <name evidence="13" type="ORF">EIC27_00695</name>
</gene>
<keyword evidence="3 10" id="KW-0547">Nucleotide-binding</keyword>
<dbReference type="GO" id="GO:0005525">
    <property type="term" value="F:GTP binding"/>
    <property type="evidence" value="ECO:0007669"/>
    <property type="project" value="UniProtKB-UniRule"/>
</dbReference>
<evidence type="ECO:0000256" key="2">
    <source>
        <dbReference type="ARBA" id="ARBA00005450"/>
    </source>
</evidence>
<keyword evidence="10" id="KW-0963">Cytoplasm</keyword>
<keyword evidence="14" id="KW-1185">Reference proteome</keyword>
<dbReference type="OrthoDB" id="9804720at2"/>
<comment type="catalytic activity">
    <reaction evidence="9 10">
        <text>GTP + H2O = GDP + phosphate + H(+)</text>
        <dbReference type="Rhea" id="RHEA:19669"/>
        <dbReference type="ChEBI" id="CHEBI:15377"/>
        <dbReference type="ChEBI" id="CHEBI:15378"/>
        <dbReference type="ChEBI" id="CHEBI:37565"/>
        <dbReference type="ChEBI" id="CHEBI:43474"/>
        <dbReference type="ChEBI" id="CHEBI:58189"/>
        <dbReference type="EC" id="3.6.5.4"/>
    </reaction>
</comment>
<evidence type="ECO:0000256" key="10">
    <source>
        <dbReference type="HAMAP-Rule" id="MF_00306"/>
    </source>
</evidence>
<dbReference type="InterPro" id="IPR003593">
    <property type="entry name" value="AAA+_ATPase"/>
</dbReference>
<evidence type="ECO:0000256" key="5">
    <source>
        <dbReference type="ARBA" id="ARBA00022884"/>
    </source>
</evidence>
<evidence type="ECO:0000256" key="8">
    <source>
        <dbReference type="ARBA" id="ARBA00023274"/>
    </source>
</evidence>
<dbReference type="GO" id="GO:0048500">
    <property type="term" value="C:signal recognition particle"/>
    <property type="evidence" value="ECO:0007669"/>
    <property type="project" value="UniProtKB-UniRule"/>
</dbReference>
<dbReference type="InterPro" id="IPR022941">
    <property type="entry name" value="SRP54"/>
</dbReference>
<evidence type="ECO:0000256" key="1">
    <source>
        <dbReference type="ARBA" id="ARBA00004515"/>
    </source>
</evidence>
<comment type="similarity">
    <text evidence="2 10">Belongs to the GTP-binding SRP family. SRP54 subfamily.</text>
</comment>
<dbReference type="InterPro" id="IPR000897">
    <property type="entry name" value="SRP54_GTPase_dom"/>
</dbReference>
<feature type="coiled-coil region" evidence="11">
    <location>
        <begin position="316"/>
        <end position="343"/>
    </location>
</feature>
<proteinExistence type="inferred from homology"/>
<dbReference type="NCBIfam" id="TIGR00959">
    <property type="entry name" value="ffh"/>
    <property type="match status" value="1"/>
</dbReference>
<evidence type="ECO:0000256" key="9">
    <source>
        <dbReference type="ARBA" id="ARBA00048027"/>
    </source>
</evidence>
<feature type="domain" description="SRP54-type proteins GTP-binding" evidence="12">
    <location>
        <begin position="269"/>
        <end position="282"/>
    </location>
</feature>
<dbReference type="EC" id="3.6.5.4" evidence="10"/>
<name>A0A3R9XZ98_9RICK</name>
<evidence type="ECO:0000313" key="14">
    <source>
        <dbReference type="Proteomes" id="UP000279470"/>
    </source>
</evidence>
<keyword evidence="11" id="KW-0175">Coiled coil</keyword>
<comment type="subcellular location">
    <subcellularLocation>
        <location evidence="1">Cell inner membrane</location>
        <topology evidence="1">Peripheral membrane protein</topology>
        <orientation evidence="1">Cytoplasmic side</orientation>
    </subcellularLocation>
    <subcellularLocation>
        <location evidence="10">Cytoplasm</location>
    </subcellularLocation>
    <text evidence="10">The SRP-RNC complex is targeted to the cytoplasmic membrane.</text>
</comment>
<comment type="function">
    <text evidence="10">Involved in targeting and insertion of nascent membrane proteins into the cytoplasmic membrane. Binds to the hydrophobic signal sequence of the ribosome-nascent chain (RNC) as it emerges from the ribosomes. The SRP-RNC complex is then targeted to the cytoplasmic membrane where it interacts with the SRP receptor FtsY. Interaction with FtsY leads to the transfer of the RNC complex to the Sec translocase for insertion into the membrane, the hydrolysis of GTP by both Ffh and FtsY, and the dissociation of the SRP-FtsY complex into the individual components.</text>
</comment>
<dbReference type="GO" id="GO:0003924">
    <property type="term" value="F:GTPase activity"/>
    <property type="evidence" value="ECO:0007669"/>
    <property type="project" value="UniProtKB-UniRule"/>
</dbReference>
<feature type="binding site" evidence="10">
    <location>
        <begin position="107"/>
        <end position="114"/>
    </location>
    <ligand>
        <name>GTP</name>
        <dbReference type="ChEBI" id="CHEBI:37565"/>
    </ligand>
</feature>
<dbReference type="AlphaFoldDB" id="A0A3R9XZ98"/>
<feature type="binding site" evidence="10">
    <location>
        <begin position="248"/>
        <end position="251"/>
    </location>
    <ligand>
        <name>GTP</name>
        <dbReference type="ChEBI" id="CHEBI:37565"/>
    </ligand>
</feature>
<evidence type="ECO:0000256" key="3">
    <source>
        <dbReference type="ARBA" id="ARBA00022741"/>
    </source>
</evidence>
<dbReference type="InterPro" id="IPR004125">
    <property type="entry name" value="Signal_recog_particle_SRP54_M"/>
</dbReference>
<dbReference type="Gene3D" id="1.20.120.140">
    <property type="entry name" value="Signal recognition particle SRP54, nucleotide-binding domain"/>
    <property type="match status" value="1"/>
</dbReference>
<dbReference type="HAMAP" id="MF_00306">
    <property type="entry name" value="SRP54"/>
    <property type="match status" value="1"/>
</dbReference>
<dbReference type="Pfam" id="PF02978">
    <property type="entry name" value="SRP_SPB"/>
    <property type="match status" value="1"/>
</dbReference>
<dbReference type="EMBL" id="RXFM01000005">
    <property type="protein sequence ID" value="RST71899.1"/>
    <property type="molecule type" value="Genomic_DNA"/>
</dbReference>
<evidence type="ECO:0000259" key="12">
    <source>
        <dbReference type="PROSITE" id="PS00300"/>
    </source>
</evidence>
<organism evidence="13 14">
    <name type="scientific">Candidatus Aquarickettsia rohweri</name>
    <dbReference type="NCBI Taxonomy" id="2602574"/>
    <lineage>
        <taxon>Bacteria</taxon>
        <taxon>Pseudomonadati</taxon>
        <taxon>Pseudomonadota</taxon>
        <taxon>Alphaproteobacteria</taxon>
        <taxon>Rickettsiales</taxon>
        <taxon>Candidatus Midichloriaceae</taxon>
        <taxon>Candidatus Aquarickettsia</taxon>
    </lineage>
</organism>
<dbReference type="SMART" id="SM00382">
    <property type="entry name" value="AAA"/>
    <property type="match status" value="1"/>
</dbReference>
<accession>A0A3R9XZ98</accession>
<dbReference type="Pfam" id="PF02881">
    <property type="entry name" value="SRP54_N"/>
    <property type="match status" value="1"/>
</dbReference>
<dbReference type="InterPro" id="IPR027417">
    <property type="entry name" value="P-loop_NTPase"/>
</dbReference>
<evidence type="ECO:0000256" key="7">
    <source>
        <dbReference type="ARBA" id="ARBA00023135"/>
    </source>
</evidence>
<sequence length="454" mass="50431">MFSSLVESFTKVLNNIKRKGSISANDLESALREIRISMLEADVALSVTKEFIQNVKEKALGEEVVNSITPGQLIVKIVHDELKNILGDNEQELNLNATPPIVIMLVGLQGVGKTTTAAKLAVFLRKKYKKKPLLASLDTYRPAAQEQLETLGKQVSIETLPIITGQMPIDIAKRSIEVGKSNLFEVIILDTAGRLHSDEKLIEEIKSIKKFIKPVEILLVADSMSGQDAVNSAKHFHDAINLSGVILTRIDGDSRGGAALSIKYITGCPIKFIGHGEKISDLERFYPDRIASRILDMGDVVTLVEKAIDTVSEEEAENLAKKMQKGNFDMEDLRKQLKNLKKMGGFSSVLGMLPGLKGIKQALNSEKFDKSAITKQEAIIDSMTKKEKSFPKIMNASRKNRVAKGAGVTVQDINKLLKQFLEMQKMMKKVGNFDEKNLRRFGNMLDNKYKNKFL</sequence>
<dbReference type="PANTHER" id="PTHR11564">
    <property type="entry name" value="SIGNAL RECOGNITION PARTICLE 54K PROTEIN SRP54"/>
    <property type="match status" value="1"/>
</dbReference>
<comment type="subunit">
    <text evidence="10">Part of the signal recognition particle protein translocation system, which is composed of SRP and FtsY. SRP is a ribonucleoprotein composed of Ffh and a 4.5S RNA molecule.</text>
</comment>
<dbReference type="CDD" id="cd18539">
    <property type="entry name" value="SRP_G"/>
    <property type="match status" value="1"/>
</dbReference>
<feature type="binding site" evidence="10">
    <location>
        <begin position="190"/>
        <end position="194"/>
    </location>
    <ligand>
        <name>GTP</name>
        <dbReference type="ChEBI" id="CHEBI:37565"/>
    </ligand>
</feature>
<evidence type="ECO:0000256" key="4">
    <source>
        <dbReference type="ARBA" id="ARBA00022801"/>
    </source>
</evidence>
<dbReference type="InterPro" id="IPR042101">
    <property type="entry name" value="SRP54_N_sf"/>
</dbReference>
<dbReference type="InterPro" id="IPR013822">
    <property type="entry name" value="Signal_recog_particl_SRP54_hlx"/>
</dbReference>
<dbReference type="SUPFAM" id="SSF52540">
    <property type="entry name" value="P-loop containing nucleoside triphosphate hydrolases"/>
    <property type="match status" value="1"/>
</dbReference>
<comment type="domain">
    <text evidence="10">Composed of three domains: the N-terminal N domain, which is responsible for interactions with the ribosome, the central G domain, which binds GTP, and the C-terminal M domain, which binds the RNA and the signal sequence of the RNC.</text>
</comment>
<dbReference type="GO" id="GO:0005886">
    <property type="term" value="C:plasma membrane"/>
    <property type="evidence" value="ECO:0007669"/>
    <property type="project" value="UniProtKB-SubCell"/>
</dbReference>
<dbReference type="SMART" id="SM00962">
    <property type="entry name" value="SRP54"/>
    <property type="match status" value="1"/>
</dbReference>
<dbReference type="FunFam" id="3.40.50.300:FF:000022">
    <property type="entry name" value="Signal recognition particle 54 kDa subunit"/>
    <property type="match status" value="1"/>
</dbReference>
<keyword evidence="4 10" id="KW-0378">Hydrolase</keyword>
<dbReference type="Gene3D" id="3.40.50.300">
    <property type="entry name" value="P-loop containing nucleotide triphosphate hydrolases"/>
    <property type="match status" value="1"/>
</dbReference>
<dbReference type="PROSITE" id="PS00300">
    <property type="entry name" value="SRP54"/>
    <property type="match status" value="1"/>
</dbReference>
<dbReference type="Pfam" id="PF00448">
    <property type="entry name" value="SRP54"/>
    <property type="match status" value="1"/>
</dbReference>
<dbReference type="RefSeq" id="WP_126044245.1">
    <property type="nucleotide sequence ID" value="NZ_RXFM01000005.1"/>
</dbReference>
<keyword evidence="7 10" id="KW-0733">Signal recognition particle</keyword>
<dbReference type="SUPFAM" id="SSF47446">
    <property type="entry name" value="Signal peptide-binding domain"/>
    <property type="match status" value="1"/>
</dbReference>
<comment type="caution">
    <text evidence="13">The sequence shown here is derived from an EMBL/GenBank/DDBJ whole genome shotgun (WGS) entry which is preliminary data.</text>
</comment>
<evidence type="ECO:0000313" key="13">
    <source>
        <dbReference type="EMBL" id="RST71899.1"/>
    </source>
</evidence>
<dbReference type="GO" id="GO:0008312">
    <property type="term" value="F:7S RNA binding"/>
    <property type="evidence" value="ECO:0007669"/>
    <property type="project" value="InterPro"/>
</dbReference>
<evidence type="ECO:0000256" key="11">
    <source>
        <dbReference type="SAM" id="Coils"/>
    </source>
</evidence>
<dbReference type="SMART" id="SM00963">
    <property type="entry name" value="SRP54_N"/>
    <property type="match status" value="1"/>
</dbReference>
<dbReference type="Proteomes" id="UP000279470">
    <property type="component" value="Unassembled WGS sequence"/>
</dbReference>
<dbReference type="InterPro" id="IPR036891">
    <property type="entry name" value="Signal_recog_part_SRP54_M_sf"/>
</dbReference>
<reference evidence="14" key="1">
    <citation type="submission" date="2018-11" db="EMBL/GenBank/DDBJ databases">
        <title>Phylogenetic, genomic, and biogeographic characterization of a novel and ubiquitous marine invertebrate-associated Rickettsiales parasite, Candidatus Marinoinvertebrata rohwerii, gen. nov., sp. nov.</title>
        <authorList>
            <person name="Klinges J.G."/>
            <person name="Rosales S.M."/>
            <person name="Mcminds R."/>
            <person name="Shaver E.C."/>
            <person name="Shantz A."/>
            <person name="Peters E.C."/>
            <person name="Burkepile D.E."/>
            <person name="Silliman B.R."/>
            <person name="Vega Thurber R.L."/>
        </authorList>
    </citation>
    <scope>NUCLEOTIDE SEQUENCE [LARGE SCALE GENOMIC DNA]</scope>
    <source>
        <strain evidence="14">a_cerv_44</strain>
    </source>
</reference>